<dbReference type="EMBL" id="VRLW01000001">
    <property type="protein sequence ID" value="KAA1261452.1"/>
    <property type="molecule type" value="Genomic_DNA"/>
</dbReference>
<dbReference type="GO" id="GO:0008983">
    <property type="term" value="F:protein-glutamate O-methyltransferase activity"/>
    <property type="evidence" value="ECO:0007669"/>
    <property type="project" value="UniProtKB-EC"/>
</dbReference>
<dbReference type="InterPro" id="IPR013655">
    <property type="entry name" value="PAS_fold_3"/>
</dbReference>
<keyword evidence="4" id="KW-1003">Cell membrane</keyword>
<dbReference type="RefSeq" id="WP_068257984.1">
    <property type="nucleotide sequence ID" value="NZ_LWSK01000001.1"/>
</dbReference>
<dbReference type="GO" id="GO:0005737">
    <property type="term" value="C:cytoplasm"/>
    <property type="evidence" value="ECO:0007669"/>
    <property type="project" value="InterPro"/>
</dbReference>
<feature type="modified residue" description="4-aspartylphosphate" evidence="16">
    <location>
        <position position="1813"/>
    </location>
</feature>
<dbReference type="InterPro" id="IPR003594">
    <property type="entry name" value="HATPase_dom"/>
</dbReference>
<dbReference type="SUPFAM" id="SSF52172">
    <property type="entry name" value="CheY-like"/>
    <property type="match status" value="1"/>
</dbReference>
<feature type="domain" description="PAC" evidence="21">
    <location>
        <begin position="1182"/>
        <end position="1234"/>
    </location>
</feature>
<feature type="domain" description="PAC" evidence="21">
    <location>
        <begin position="926"/>
        <end position="978"/>
    </location>
</feature>
<evidence type="ECO:0000256" key="3">
    <source>
        <dbReference type="ARBA" id="ARBA00004429"/>
    </source>
</evidence>
<dbReference type="PROSITE" id="PS50113">
    <property type="entry name" value="PAC"/>
    <property type="match status" value="5"/>
</dbReference>
<dbReference type="Gene3D" id="1.10.287.130">
    <property type="match status" value="1"/>
</dbReference>
<dbReference type="FunFam" id="3.30.450.20:FF:000099">
    <property type="entry name" value="Sensory box sensor histidine kinase"/>
    <property type="match status" value="1"/>
</dbReference>
<evidence type="ECO:0000256" key="1">
    <source>
        <dbReference type="ARBA" id="ARBA00000085"/>
    </source>
</evidence>
<dbReference type="OrthoDB" id="288469at2"/>
<dbReference type="Pfam" id="PF01739">
    <property type="entry name" value="CheR"/>
    <property type="match status" value="2"/>
</dbReference>
<dbReference type="InterPro" id="IPR001789">
    <property type="entry name" value="Sig_transdc_resp-reg_receiver"/>
</dbReference>
<feature type="domain" description="Response regulatory" evidence="19">
    <location>
        <begin position="1759"/>
        <end position="1878"/>
    </location>
</feature>
<dbReference type="SUPFAM" id="SSF53335">
    <property type="entry name" value="S-adenosyl-L-methionine-dependent methyltransferases"/>
    <property type="match status" value="1"/>
</dbReference>
<feature type="domain" description="Histidine kinase" evidence="18">
    <location>
        <begin position="1506"/>
        <end position="1724"/>
    </location>
</feature>
<feature type="domain" description="CheR-type methyltransferase" evidence="23">
    <location>
        <begin position="213"/>
        <end position="470"/>
    </location>
</feature>
<dbReference type="SMART" id="SM00086">
    <property type="entry name" value="PAC"/>
    <property type="match status" value="5"/>
</dbReference>
<dbReference type="InterPro" id="IPR005467">
    <property type="entry name" value="His_kinase_dom"/>
</dbReference>
<keyword evidence="9" id="KW-0949">S-adenosyl-L-methionine</keyword>
<keyword evidence="14" id="KW-0472">Membrane</keyword>
<dbReference type="Gene3D" id="3.30.450.20">
    <property type="entry name" value="PAS domain"/>
    <property type="match status" value="6"/>
</dbReference>
<dbReference type="InterPro" id="IPR000014">
    <property type="entry name" value="PAS"/>
</dbReference>
<keyword evidence="25" id="KW-1185">Reference proteome</keyword>
<keyword evidence="15" id="KW-0145">Chemotaxis</keyword>
<dbReference type="EC" id="2.7.13.3" evidence="24"/>
<organism evidence="24 25">
    <name type="scientific">Rubripirellula obstinata</name>
    <dbReference type="NCBI Taxonomy" id="406547"/>
    <lineage>
        <taxon>Bacteria</taxon>
        <taxon>Pseudomonadati</taxon>
        <taxon>Planctomycetota</taxon>
        <taxon>Planctomycetia</taxon>
        <taxon>Pirellulales</taxon>
        <taxon>Pirellulaceae</taxon>
        <taxon>Rubripirellula</taxon>
    </lineage>
</organism>
<evidence type="ECO:0000259" key="22">
    <source>
        <dbReference type="PROSITE" id="PS50122"/>
    </source>
</evidence>
<dbReference type="PROSITE" id="PS50122">
    <property type="entry name" value="CHEB"/>
    <property type="match status" value="1"/>
</dbReference>
<feature type="domain" description="PAC" evidence="21">
    <location>
        <begin position="1436"/>
        <end position="1488"/>
    </location>
</feature>
<keyword evidence="6 16" id="KW-0597">Phosphoprotein</keyword>
<keyword evidence="17" id="KW-0175">Coiled coil</keyword>
<dbReference type="PANTHER" id="PTHR24422">
    <property type="entry name" value="CHEMOTAXIS PROTEIN METHYLTRANSFERASE"/>
    <property type="match status" value="1"/>
</dbReference>
<dbReference type="Pfam" id="PF03705">
    <property type="entry name" value="CheR_N"/>
    <property type="match status" value="1"/>
</dbReference>
<feature type="domain" description="PAS" evidence="20">
    <location>
        <begin position="1235"/>
        <end position="1309"/>
    </location>
</feature>
<evidence type="ECO:0000256" key="7">
    <source>
        <dbReference type="ARBA" id="ARBA00022603"/>
    </source>
</evidence>
<dbReference type="CDD" id="cd00130">
    <property type="entry name" value="PAS"/>
    <property type="match status" value="5"/>
</dbReference>
<dbReference type="SMART" id="SM00138">
    <property type="entry name" value="MeTrc"/>
    <property type="match status" value="1"/>
</dbReference>
<evidence type="ECO:0000256" key="12">
    <source>
        <dbReference type="ARBA" id="ARBA00022741"/>
    </source>
</evidence>
<feature type="domain" description="PAS" evidence="20">
    <location>
        <begin position="1388"/>
        <end position="1433"/>
    </location>
</feature>
<dbReference type="InterPro" id="IPR013656">
    <property type="entry name" value="PAS_4"/>
</dbReference>
<comment type="subcellular location">
    <subcellularLocation>
        <location evidence="3">Cell inner membrane</location>
        <topology evidence="3">Multi-pass membrane protein</topology>
    </subcellularLocation>
</comment>
<dbReference type="InterPro" id="IPR001610">
    <property type="entry name" value="PAC"/>
</dbReference>
<keyword evidence="5" id="KW-0997">Cell inner membrane</keyword>
<feature type="active site" evidence="15">
    <location>
        <position position="133"/>
    </location>
</feature>
<dbReference type="PROSITE" id="PS50112">
    <property type="entry name" value="PAS"/>
    <property type="match status" value="5"/>
</dbReference>
<feature type="domain" description="CheB-type methylesterase" evidence="22">
    <location>
        <begin position="4"/>
        <end position="191"/>
    </location>
</feature>
<feature type="domain" description="PAC" evidence="21">
    <location>
        <begin position="1311"/>
        <end position="1363"/>
    </location>
</feature>
<evidence type="ECO:0000256" key="10">
    <source>
        <dbReference type="ARBA" id="ARBA00022692"/>
    </source>
</evidence>
<evidence type="ECO:0000256" key="8">
    <source>
        <dbReference type="ARBA" id="ARBA00022679"/>
    </source>
</evidence>
<dbReference type="SUPFAM" id="SSF52738">
    <property type="entry name" value="Methylesterase CheB, C-terminal domain"/>
    <property type="match status" value="1"/>
</dbReference>
<dbReference type="Pfam" id="PF08447">
    <property type="entry name" value="PAS_3"/>
    <property type="match status" value="3"/>
</dbReference>
<evidence type="ECO:0000256" key="14">
    <source>
        <dbReference type="ARBA" id="ARBA00023136"/>
    </source>
</evidence>
<dbReference type="InterPro" id="IPR000673">
    <property type="entry name" value="Sig_transdc_resp-reg_Me-estase"/>
</dbReference>
<dbReference type="CDD" id="cd17546">
    <property type="entry name" value="REC_hyHK_CKI1_RcsC-like"/>
    <property type="match status" value="1"/>
</dbReference>
<dbReference type="GO" id="GO:0006935">
    <property type="term" value="P:chemotaxis"/>
    <property type="evidence" value="ECO:0007669"/>
    <property type="project" value="UniProtKB-UniRule"/>
</dbReference>
<dbReference type="CDD" id="cd00082">
    <property type="entry name" value="HisKA"/>
    <property type="match status" value="1"/>
</dbReference>
<feature type="domain" description="PAS" evidence="20">
    <location>
        <begin position="979"/>
        <end position="1053"/>
    </location>
</feature>
<feature type="coiled-coil region" evidence="17">
    <location>
        <begin position="674"/>
        <end position="736"/>
    </location>
</feature>
<dbReference type="GO" id="GO:0032259">
    <property type="term" value="P:methylation"/>
    <property type="evidence" value="ECO:0007669"/>
    <property type="project" value="UniProtKB-KW"/>
</dbReference>
<dbReference type="SMART" id="SM00448">
    <property type="entry name" value="REC"/>
    <property type="match status" value="1"/>
</dbReference>
<dbReference type="CDD" id="cd16922">
    <property type="entry name" value="HATPase_EvgS-ArcB-TorS-like"/>
    <property type="match status" value="1"/>
</dbReference>
<evidence type="ECO:0000313" key="25">
    <source>
        <dbReference type="Proteomes" id="UP000322699"/>
    </source>
</evidence>
<dbReference type="PROSITE" id="PS50123">
    <property type="entry name" value="CHER"/>
    <property type="match status" value="1"/>
</dbReference>
<evidence type="ECO:0000256" key="6">
    <source>
        <dbReference type="ARBA" id="ARBA00022553"/>
    </source>
</evidence>
<dbReference type="SMART" id="SM00387">
    <property type="entry name" value="HATPase_c"/>
    <property type="match status" value="1"/>
</dbReference>
<keyword evidence="12" id="KW-0547">Nucleotide-binding</keyword>
<dbReference type="Pfam" id="PF08448">
    <property type="entry name" value="PAS_4"/>
    <property type="match status" value="2"/>
</dbReference>
<comment type="caution">
    <text evidence="24">The sequence shown here is derived from an EMBL/GenBank/DDBJ whole genome shotgun (WGS) entry which is preliminary data.</text>
</comment>
<dbReference type="InterPro" id="IPR036890">
    <property type="entry name" value="HATPase_C_sf"/>
</dbReference>
<dbReference type="GO" id="GO:0000155">
    <property type="term" value="F:phosphorelay sensor kinase activity"/>
    <property type="evidence" value="ECO:0007669"/>
    <property type="project" value="InterPro"/>
</dbReference>
<dbReference type="SMART" id="SM00091">
    <property type="entry name" value="PAS"/>
    <property type="match status" value="6"/>
</dbReference>
<comment type="catalytic activity">
    <reaction evidence="1">
        <text>ATP + protein L-histidine = ADP + protein N-phospho-L-histidine.</text>
        <dbReference type="EC" id="2.7.13.3"/>
    </reaction>
</comment>
<dbReference type="InterPro" id="IPR000780">
    <property type="entry name" value="CheR_MeTrfase"/>
</dbReference>
<keyword evidence="8 24" id="KW-0808">Transferase</keyword>
<dbReference type="SUPFAM" id="SSF47384">
    <property type="entry name" value="Homodimeric domain of signal transducing histidine kinase"/>
    <property type="match status" value="1"/>
</dbReference>
<keyword evidence="10" id="KW-0812">Transmembrane</keyword>
<keyword evidence="7" id="KW-0489">Methyltransferase</keyword>
<dbReference type="InterPro" id="IPR035909">
    <property type="entry name" value="CheB_C"/>
</dbReference>
<keyword evidence="11" id="KW-0677">Repeat</keyword>
<evidence type="ECO:0000259" key="19">
    <source>
        <dbReference type="PROSITE" id="PS50110"/>
    </source>
</evidence>
<dbReference type="PRINTS" id="PR00344">
    <property type="entry name" value="BCTRLSENSOR"/>
</dbReference>
<dbReference type="Gene3D" id="1.10.155.10">
    <property type="entry name" value="Chemotaxis receptor methyltransferase CheR, N-terminal domain"/>
    <property type="match status" value="1"/>
</dbReference>
<dbReference type="NCBIfam" id="TIGR00229">
    <property type="entry name" value="sensory_box"/>
    <property type="match status" value="4"/>
</dbReference>
<dbReference type="PROSITE" id="PS50109">
    <property type="entry name" value="HIS_KIN"/>
    <property type="match status" value="1"/>
</dbReference>
<proteinExistence type="predicted"/>
<dbReference type="GO" id="GO:0000166">
    <property type="term" value="F:nucleotide binding"/>
    <property type="evidence" value="ECO:0007669"/>
    <property type="project" value="UniProtKB-KW"/>
</dbReference>
<dbReference type="Pfam" id="PF00512">
    <property type="entry name" value="HisKA"/>
    <property type="match status" value="1"/>
</dbReference>
<sequence>MTQPKTLLVAVGASAGGLEAFSDFLSAIGNQPGFAIALVQHLDPNNKSLLPDLLRNQTSLNIEEVAPRKKIQPNTVYLCPPRGRLTVRNDVLEVSTDSGDDADTNVIDHFFHSIAETQSERGIGIILSGSGTDGTLGLKSISDAGGMTFAQDSESAKFDSMPRNAATTGVADQVMPPAEIADEVKKYVGYLNGLGQEPAKKKFEEQIKHAIPRIADALLAETGNNFKHYKVNTLARRIQRRIQVLKLSGVDEYVNLLHQDKNEPQQLFRELLISVTAFFRDPDSFETLADQVIPKLFANRQPGAPVRIWVPGCATGEEAYTIAMLCREYVEQSCRIVHPNDEPSESEAMGENCSTMTFQVFASDIDERALGIARAAVYPAGISDHVSEERLQRFFIKKGNRYHVKQQIRECVLFSSHNLISDPPYSRQDLISCRNLLIYLGPHLQKKLIPLFHYALRPSGYLLLGPSESISSHGELFRSIDSKHRISQRKGTAIARNTALTLRAGNNELTQSPDVSAMDDDKTDAVQIMQRIILDEFAPKAVVVDEDGQVICSSGEMHKYLSTGEGAFQNNLVKMARRGMRIGLRATFSEAKAKRRRITHENLSVQTDEGKQRVMITIQPMMRLGEDSGLFIVVFHDVGLPIQSGNGIRQDIRPDEAEESNVLTTSATNDDLMINQLELELSTTRNDLEKTMQEMDAANEELKSSNEELLSMNEELQSANEELETSKEEIRAGSDAVGRANADLENLLRSTRIATIFIDDDGSIRSFTPAATEIYGLIPTDVGRPLAQIVPNTAYMPPLPDRDAIIDDVADEETIVTHGGKSFIRRVLPYQNYSGEREGIVVTFTDVSQLKESEELFQLLVDASAQIVWITNAEGFVVDDSLSWRAFTGQTYDQWKGHGWLDAIHPDDRQPTISAWQRVVDTGSQLSLDYRLRHHSGDYRWTHVRAVAQRHPDGSVSRWIGMNTDIDARKHYEHELADREADLRRVIDNTIAFVGVLKPDGTLREANLPALEAAGLKREDVVGQKFWDLYWWSFSPAVQSQLKALVARAAAGESVRQDMSYRIAGDRIRTLDFMLNPVVDDDGKVTHLVPSAIDIHDRRQAEIGLAEAKARLELSLEVSGVATWNWNMETDDVISNPALNRMFGFEPDEKLTLESFVHQMDDSVRARVTAAIEDAVQKKGTYDQEYPIRLRNGEVRHVRAVGKVEGDDESKPKQFFGVVLDVTHRKNREIDIAQREAHLRRVINNQLGLVAVVDRDGMLLEVDERSLEIARSRREDVIGKPFVEAPWWNYDPAVADRIRTAMQRAFAGESVRFDVSWFADGKDGVMIDFMIAPVFDDDGAVEYLIPSGVDIRERFASEQSLKETSRRMEMALRAGGMAAWEWTPTENFWTEQLYELLGIDPNQPADSDLFFSLVHPDDIDHLKLAWQAAVDGSDTYDCEFRIIRPDGQVRWMMGQGEVVRDKSGQVVRMYGVNWDSTKEHDHAAALLDSEQRAQAASASKSEFLANMSHEIRTPMTAILGYSDLLRELVDSEEAKQHLQTIRRNGDYLLDIINDILDLSKIEAGKFDVQRERFDPTRVIEDVRSIMEVRAHESGLTLEVEYHGKMPRIIESDAKRLKQILINLVGNAIKFTQTGRVRVRTRFETDADTLHFDVIDTGIGMTQEQQVRLFKPFSQGDSSVTRHFGGTGLGLAISKRLAEMLGGEITVSSTQKVGSTFTVTIDTGPVDEELLTDHSLNEVTNASEGTAQEKRLVSPNLVCHILIVDDRRDIRFLSKRILTKAGATVDECEDGQLAVDHITAAIQAKRLPDLILLDMQMPNLDGYQTARKLRQLGYANPIIALTADAMQGDMNECLEAGCNDYLSKPIDGPRLLQLVSELTKRP</sequence>
<dbReference type="Pfam" id="PF01339">
    <property type="entry name" value="CheB_methylest"/>
    <property type="match status" value="1"/>
</dbReference>
<dbReference type="Proteomes" id="UP000322699">
    <property type="component" value="Unassembled WGS sequence"/>
</dbReference>
<dbReference type="CDD" id="cd16434">
    <property type="entry name" value="CheB-CheR_fusion"/>
    <property type="match status" value="1"/>
</dbReference>
<evidence type="ECO:0000256" key="11">
    <source>
        <dbReference type="ARBA" id="ARBA00022737"/>
    </source>
</evidence>
<dbReference type="InterPro" id="IPR000700">
    <property type="entry name" value="PAS-assoc_C"/>
</dbReference>
<dbReference type="InterPro" id="IPR011006">
    <property type="entry name" value="CheY-like_superfamily"/>
</dbReference>
<evidence type="ECO:0000256" key="16">
    <source>
        <dbReference type="PROSITE-ProRule" id="PRU00169"/>
    </source>
</evidence>
<evidence type="ECO:0000256" key="5">
    <source>
        <dbReference type="ARBA" id="ARBA00022519"/>
    </source>
</evidence>
<keyword evidence="13" id="KW-1133">Transmembrane helix</keyword>
<dbReference type="Pfam" id="PF13596">
    <property type="entry name" value="PAS_10"/>
    <property type="match status" value="1"/>
</dbReference>
<accession>A0A5B1CM91</accession>
<evidence type="ECO:0000259" key="21">
    <source>
        <dbReference type="PROSITE" id="PS50113"/>
    </source>
</evidence>
<protein>
    <submittedName>
        <fullName evidence="24">Autoinducer 2 sensor kinase/phosphatase LuxQ</fullName>
        <ecNumber evidence="24">2.7.13.3</ecNumber>
    </submittedName>
</protein>
<dbReference type="SMART" id="SM00388">
    <property type="entry name" value="HisKA"/>
    <property type="match status" value="1"/>
</dbReference>
<dbReference type="FunFam" id="3.30.450.20:FF:000155">
    <property type="entry name" value="Sensor histidine kinase TodS"/>
    <property type="match status" value="1"/>
</dbReference>
<dbReference type="Gene3D" id="3.40.50.180">
    <property type="entry name" value="Methylesterase CheB, C-terminal domain"/>
    <property type="match status" value="1"/>
</dbReference>
<feature type="domain" description="PAS" evidence="20">
    <location>
        <begin position="853"/>
        <end position="923"/>
    </location>
</feature>
<keyword evidence="15" id="KW-0378">Hydrolase</keyword>
<reference evidence="24 25" key="1">
    <citation type="submission" date="2019-08" db="EMBL/GenBank/DDBJ databases">
        <title>Deep-cultivation of Planctomycetes and their phenomic and genomic characterization uncovers novel biology.</title>
        <authorList>
            <person name="Wiegand S."/>
            <person name="Jogler M."/>
            <person name="Boedeker C."/>
            <person name="Pinto D."/>
            <person name="Vollmers J."/>
            <person name="Rivas-Marin E."/>
            <person name="Kohn T."/>
            <person name="Peeters S.H."/>
            <person name="Heuer A."/>
            <person name="Rast P."/>
            <person name="Oberbeckmann S."/>
            <person name="Bunk B."/>
            <person name="Jeske O."/>
            <person name="Meyerdierks A."/>
            <person name="Storesund J.E."/>
            <person name="Kallscheuer N."/>
            <person name="Luecker S."/>
            <person name="Lage O.M."/>
            <person name="Pohl T."/>
            <person name="Merkel B.J."/>
            <person name="Hornburger P."/>
            <person name="Mueller R.-W."/>
            <person name="Bruemmer F."/>
            <person name="Labrenz M."/>
            <person name="Spormann A.M."/>
            <person name="Op Den Camp H."/>
            <person name="Overmann J."/>
            <person name="Amann R."/>
            <person name="Jetten M.S.M."/>
            <person name="Mascher T."/>
            <person name="Medema M.H."/>
            <person name="Devos D.P."/>
            <person name="Kaster A.-K."/>
            <person name="Ovreas L."/>
            <person name="Rohde M."/>
            <person name="Galperin M.Y."/>
            <person name="Jogler C."/>
        </authorList>
    </citation>
    <scope>NUCLEOTIDE SEQUENCE [LARGE SCALE GENOMIC DNA]</scope>
    <source>
        <strain evidence="24 25">LF1</strain>
    </source>
</reference>
<feature type="domain" description="PAC" evidence="21">
    <location>
        <begin position="1057"/>
        <end position="1107"/>
    </location>
</feature>
<dbReference type="PANTHER" id="PTHR24422:SF27">
    <property type="entry name" value="PROTEIN-GLUTAMATE O-METHYLTRANSFERASE"/>
    <property type="match status" value="1"/>
</dbReference>
<evidence type="ECO:0000256" key="13">
    <source>
        <dbReference type="ARBA" id="ARBA00022989"/>
    </source>
</evidence>
<evidence type="ECO:0000313" key="24">
    <source>
        <dbReference type="EMBL" id="KAA1261452.1"/>
    </source>
</evidence>
<feature type="active site" evidence="15">
    <location>
        <position position="41"/>
    </location>
</feature>
<gene>
    <name evidence="24" type="primary">luxQ_1</name>
    <name evidence="24" type="ORF">LF1_40020</name>
</gene>
<dbReference type="FunFam" id="3.30.565.10:FF:000010">
    <property type="entry name" value="Sensor histidine kinase RcsC"/>
    <property type="match status" value="1"/>
</dbReference>
<keyword evidence="24" id="KW-0418">Kinase</keyword>
<dbReference type="InterPro" id="IPR004358">
    <property type="entry name" value="Sig_transdc_His_kin-like_C"/>
</dbReference>
<dbReference type="InterPro" id="IPR003661">
    <property type="entry name" value="HisK_dim/P_dom"/>
</dbReference>
<dbReference type="PROSITE" id="PS50110">
    <property type="entry name" value="RESPONSE_REGULATORY"/>
    <property type="match status" value="1"/>
</dbReference>
<evidence type="ECO:0000256" key="2">
    <source>
        <dbReference type="ARBA" id="ARBA00001541"/>
    </source>
</evidence>
<dbReference type="Gene3D" id="3.40.50.150">
    <property type="entry name" value="Vaccinia Virus protein VP39"/>
    <property type="match status" value="1"/>
</dbReference>
<dbReference type="Gene3D" id="3.40.50.2300">
    <property type="match status" value="1"/>
</dbReference>
<dbReference type="InterPro" id="IPR035965">
    <property type="entry name" value="PAS-like_dom_sf"/>
</dbReference>
<dbReference type="InterPro" id="IPR022641">
    <property type="entry name" value="CheR_N"/>
</dbReference>
<feature type="active site" evidence="15">
    <location>
        <position position="14"/>
    </location>
</feature>
<dbReference type="Gene3D" id="2.10.70.100">
    <property type="match status" value="2"/>
</dbReference>
<dbReference type="InterPro" id="IPR036804">
    <property type="entry name" value="CheR_N_sf"/>
</dbReference>
<evidence type="ECO:0000256" key="4">
    <source>
        <dbReference type="ARBA" id="ARBA00022475"/>
    </source>
</evidence>
<dbReference type="GO" id="GO:0005886">
    <property type="term" value="C:plasma membrane"/>
    <property type="evidence" value="ECO:0007669"/>
    <property type="project" value="UniProtKB-SubCell"/>
</dbReference>
<evidence type="ECO:0000259" key="20">
    <source>
        <dbReference type="PROSITE" id="PS50112"/>
    </source>
</evidence>
<dbReference type="GO" id="GO:0000156">
    <property type="term" value="F:phosphorelay response regulator activity"/>
    <property type="evidence" value="ECO:0007669"/>
    <property type="project" value="InterPro"/>
</dbReference>
<feature type="domain" description="PAS" evidence="20">
    <location>
        <begin position="740"/>
        <end position="782"/>
    </location>
</feature>
<dbReference type="GO" id="GO:0008984">
    <property type="term" value="F:protein-glutamate methylesterase activity"/>
    <property type="evidence" value="ECO:0007669"/>
    <property type="project" value="InterPro"/>
</dbReference>
<dbReference type="Gene3D" id="3.30.565.10">
    <property type="entry name" value="Histidine kinase-like ATPase, C-terminal domain"/>
    <property type="match status" value="1"/>
</dbReference>
<dbReference type="InterPro" id="IPR022642">
    <property type="entry name" value="CheR_C"/>
</dbReference>
<dbReference type="SUPFAM" id="SSF55785">
    <property type="entry name" value="PYP-like sensor domain (PAS domain)"/>
    <property type="match status" value="6"/>
</dbReference>
<name>A0A5B1CM91_9BACT</name>
<dbReference type="SUPFAM" id="SSF55874">
    <property type="entry name" value="ATPase domain of HSP90 chaperone/DNA topoisomerase II/histidine kinase"/>
    <property type="match status" value="1"/>
</dbReference>
<dbReference type="Pfam" id="PF02518">
    <property type="entry name" value="HATPase_c"/>
    <property type="match status" value="1"/>
</dbReference>
<evidence type="ECO:0000256" key="15">
    <source>
        <dbReference type="PROSITE-ProRule" id="PRU00050"/>
    </source>
</evidence>
<dbReference type="Pfam" id="PF00072">
    <property type="entry name" value="Response_reg"/>
    <property type="match status" value="1"/>
</dbReference>
<evidence type="ECO:0000259" key="23">
    <source>
        <dbReference type="PROSITE" id="PS50123"/>
    </source>
</evidence>
<evidence type="ECO:0000256" key="17">
    <source>
        <dbReference type="SAM" id="Coils"/>
    </source>
</evidence>
<dbReference type="InterPro" id="IPR036097">
    <property type="entry name" value="HisK_dim/P_sf"/>
</dbReference>
<dbReference type="InterPro" id="IPR050903">
    <property type="entry name" value="Bact_Chemotaxis_MeTrfase"/>
</dbReference>
<evidence type="ECO:0000259" key="18">
    <source>
        <dbReference type="PROSITE" id="PS50109"/>
    </source>
</evidence>
<comment type="catalytic activity">
    <reaction evidence="2">
        <text>L-glutamyl-[protein] + S-adenosyl-L-methionine = [protein]-L-glutamate 5-O-methyl ester + S-adenosyl-L-homocysteine</text>
        <dbReference type="Rhea" id="RHEA:24452"/>
        <dbReference type="Rhea" id="RHEA-COMP:10208"/>
        <dbReference type="Rhea" id="RHEA-COMP:10311"/>
        <dbReference type="ChEBI" id="CHEBI:29973"/>
        <dbReference type="ChEBI" id="CHEBI:57856"/>
        <dbReference type="ChEBI" id="CHEBI:59789"/>
        <dbReference type="ChEBI" id="CHEBI:82795"/>
        <dbReference type="EC" id="2.1.1.80"/>
    </reaction>
</comment>
<dbReference type="InterPro" id="IPR029063">
    <property type="entry name" value="SAM-dependent_MTases_sf"/>
</dbReference>
<dbReference type="FunFam" id="2.10.70.100:FF:000001">
    <property type="entry name" value="Sensory transduction histidine kinase"/>
    <property type="match status" value="1"/>
</dbReference>
<evidence type="ECO:0000256" key="9">
    <source>
        <dbReference type="ARBA" id="ARBA00022691"/>
    </source>
</evidence>
<dbReference type="SUPFAM" id="SSF47757">
    <property type="entry name" value="Chemotaxis receptor methyltransferase CheR, N-terminal domain"/>
    <property type="match status" value="1"/>
</dbReference>